<proteinExistence type="inferred from homology"/>
<gene>
    <name evidence="7" type="ORF">LIPSTDRAFT_76581</name>
</gene>
<dbReference type="OrthoDB" id="433501at2759"/>
<evidence type="ECO:0000313" key="8">
    <source>
        <dbReference type="Proteomes" id="UP000094385"/>
    </source>
</evidence>
<dbReference type="InterPro" id="IPR032675">
    <property type="entry name" value="LRR_dom_sf"/>
</dbReference>
<dbReference type="EMBL" id="KV454307">
    <property type="protein sequence ID" value="ODQ68937.1"/>
    <property type="molecule type" value="Genomic_DNA"/>
</dbReference>
<evidence type="ECO:0000256" key="5">
    <source>
        <dbReference type="ARBA" id="ARBA00024196"/>
    </source>
</evidence>
<evidence type="ECO:0000256" key="1">
    <source>
        <dbReference type="ARBA" id="ARBA00004123"/>
    </source>
</evidence>
<dbReference type="PANTHER" id="PTHR10552:SF6">
    <property type="entry name" value="U2 SMALL NUCLEAR RIBONUCLEOPROTEIN A"/>
    <property type="match status" value="1"/>
</dbReference>
<dbReference type="STRING" id="675824.A0A1E3PVT7"/>
<dbReference type="PANTHER" id="PTHR10552">
    <property type="entry name" value="U2 SMALL NUCLEAR RIBONUCLEOPROTEIN A"/>
    <property type="match status" value="1"/>
</dbReference>
<dbReference type="GO" id="GO:0030620">
    <property type="term" value="F:U2 snRNA binding"/>
    <property type="evidence" value="ECO:0007669"/>
    <property type="project" value="InterPro"/>
</dbReference>
<reference evidence="7 8" key="1">
    <citation type="journal article" date="2016" name="Proc. Natl. Acad. Sci. U.S.A.">
        <title>Comparative genomics of biotechnologically important yeasts.</title>
        <authorList>
            <person name="Riley R."/>
            <person name="Haridas S."/>
            <person name="Wolfe K.H."/>
            <person name="Lopes M.R."/>
            <person name="Hittinger C.T."/>
            <person name="Goeker M."/>
            <person name="Salamov A.A."/>
            <person name="Wisecaver J.H."/>
            <person name="Long T.M."/>
            <person name="Calvey C.H."/>
            <person name="Aerts A.L."/>
            <person name="Barry K.W."/>
            <person name="Choi C."/>
            <person name="Clum A."/>
            <person name="Coughlan A.Y."/>
            <person name="Deshpande S."/>
            <person name="Douglass A.P."/>
            <person name="Hanson S.J."/>
            <person name="Klenk H.-P."/>
            <person name="LaButti K.M."/>
            <person name="Lapidus A."/>
            <person name="Lindquist E.A."/>
            <person name="Lipzen A.M."/>
            <person name="Meier-Kolthoff J.P."/>
            <person name="Ohm R.A."/>
            <person name="Otillar R.P."/>
            <person name="Pangilinan J.L."/>
            <person name="Peng Y."/>
            <person name="Rokas A."/>
            <person name="Rosa C.A."/>
            <person name="Scheuner C."/>
            <person name="Sibirny A.A."/>
            <person name="Slot J.C."/>
            <person name="Stielow J.B."/>
            <person name="Sun H."/>
            <person name="Kurtzman C.P."/>
            <person name="Blackwell M."/>
            <person name="Grigoriev I.V."/>
            <person name="Jeffries T.W."/>
        </authorList>
    </citation>
    <scope>NUCLEOTIDE SEQUENCE [LARGE SCALE GENOMIC DNA]</scope>
    <source>
        <strain evidence="7 8">NRRL Y-11557</strain>
    </source>
</reference>
<dbReference type="InterPro" id="IPR044640">
    <property type="entry name" value="RU2A"/>
</dbReference>
<dbReference type="GO" id="GO:0005686">
    <property type="term" value="C:U2 snRNP"/>
    <property type="evidence" value="ECO:0007669"/>
    <property type="project" value="EnsemblFungi"/>
</dbReference>
<dbReference type="AlphaFoldDB" id="A0A1E3PVT7"/>
<keyword evidence="8" id="KW-1185">Reference proteome</keyword>
<protein>
    <recommendedName>
        <fullName evidence="6">U2 small nuclear ribonucleoprotein A'</fullName>
    </recommendedName>
</protein>
<evidence type="ECO:0000256" key="3">
    <source>
        <dbReference type="ARBA" id="ARBA00022737"/>
    </source>
</evidence>
<comment type="subcellular location">
    <subcellularLocation>
        <location evidence="1">Nucleus</location>
    </subcellularLocation>
</comment>
<dbReference type="Proteomes" id="UP000094385">
    <property type="component" value="Unassembled WGS sequence"/>
</dbReference>
<evidence type="ECO:0000256" key="2">
    <source>
        <dbReference type="ARBA" id="ARBA00022614"/>
    </source>
</evidence>
<sequence>MKLTADLINNAQSYINPLNDRELTLRGHKIPVIENLGVTKDLNDAIDLTDNDITHLNNIPRLLRLRRLLIARNRITHISPTIAKSVPNLTTLILTSNSISNLSDLEGLKELKQLSYLSLVNNPITRREHYRSWVIWRLPSVRVLDYEKVRQVERQDAAKLFGTFDDPTPLATKLSTTVAKARTFEVEGTNGNEANRAKLTATDRERIMEQLRNAKSLSEIERLEQSLRTLERS</sequence>
<keyword evidence="3" id="KW-0677">Repeat</keyword>
<keyword evidence="2" id="KW-0433">Leucine-rich repeat</keyword>
<dbReference type="PROSITE" id="PS51450">
    <property type="entry name" value="LRR"/>
    <property type="match status" value="1"/>
</dbReference>
<organism evidence="7 8">
    <name type="scientific">Lipomyces starkeyi NRRL Y-11557</name>
    <dbReference type="NCBI Taxonomy" id="675824"/>
    <lineage>
        <taxon>Eukaryota</taxon>
        <taxon>Fungi</taxon>
        <taxon>Dikarya</taxon>
        <taxon>Ascomycota</taxon>
        <taxon>Saccharomycotina</taxon>
        <taxon>Lipomycetes</taxon>
        <taxon>Lipomycetales</taxon>
        <taxon>Lipomycetaceae</taxon>
        <taxon>Lipomyces</taxon>
    </lineage>
</organism>
<dbReference type="SUPFAM" id="SSF52058">
    <property type="entry name" value="L domain-like"/>
    <property type="match status" value="1"/>
</dbReference>
<evidence type="ECO:0000256" key="4">
    <source>
        <dbReference type="ARBA" id="ARBA00023242"/>
    </source>
</evidence>
<dbReference type="GO" id="GO:0071014">
    <property type="term" value="C:post-mRNA release spliceosomal complex"/>
    <property type="evidence" value="ECO:0007669"/>
    <property type="project" value="EnsemblFungi"/>
</dbReference>
<dbReference type="InterPro" id="IPR001611">
    <property type="entry name" value="Leu-rich_rpt"/>
</dbReference>
<comment type="similarity">
    <text evidence="5">Belongs to the U2 small nuclear ribonucleoprotein A family.</text>
</comment>
<evidence type="ECO:0000256" key="6">
    <source>
        <dbReference type="ARBA" id="ARBA00024238"/>
    </source>
</evidence>
<dbReference type="GO" id="GO:0000398">
    <property type="term" value="P:mRNA splicing, via spliceosome"/>
    <property type="evidence" value="ECO:0007669"/>
    <property type="project" value="InterPro"/>
</dbReference>
<keyword evidence="4" id="KW-0539">Nucleus</keyword>
<dbReference type="FunFam" id="3.80.10.10:FF:000026">
    <property type="entry name" value="U2 small nuclear ribonucleoprotein A"/>
    <property type="match status" value="1"/>
</dbReference>
<dbReference type="Pfam" id="PF14580">
    <property type="entry name" value="LRR_9"/>
    <property type="match status" value="1"/>
</dbReference>
<name>A0A1E3PVT7_LIPST</name>
<accession>A0A1E3PVT7</accession>
<evidence type="ECO:0000313" key="7">
    <source>
        <dbReference type="EMBL" id="ODQ68937.1"/>
    </source>
</evidence>
<dbReference type="Gene3D" id="3.80.10.10">
    <property type="entry name" value="Ribonuclease Inhibitor"/>
    <property type="match status" value="1"/>
</dbReference>